<dbReference type="SUPFAM" id="SSF53474">
    <property type="entry name" value="alpha/beta-Hydrolases"/>
    <property type="match status" value="1"/>
</dbReference>
<dbReference type="PANTHER" id="PTHR23024">
    <property type="entry name" value="ARYLACETAMIDE DEACETYLASE"/>
    <property type="match status" value="1"/>
</dbReference>
<protein>
    <recommendedName>
        <fullName evidence="2">Alpha/beta hydrolase fold-3 domain-containing protein</fullName>
    </recommendedName>
</protein>
<dbReference type="Proteomes" id="UP000593564">
    <property type="component" value="Unassembled WGS sequence"/>
</dbReference>
<dbReference type="InterPro" id="IPR029058">
    <property type="entry name" value="AB_hydrolase_fold"/>
</dbReference>
<accession>A0A7J7GF81</accession>
<reference evidence="3 4" key="2">
    <citation type="submission" date="2020-07" db="EMBL/GenBank/DDBJ databases">
        <title>Genome assembly of wild tea tree DASZ reveals pedigree and selection history of tea varieties.</title>
        <authorList>
            <person name="Zhang W."/>
        </authorList>
    </citation>
    <scope>NUCLEOTIDE SEQUENCE [LARGE SCALE GENOMIC DNA]</scope>
    <source>
        <strain evidence="4">cv. G240</strain>
        <tissue evidence="3">Leaf</tissue>
    </source>
</reference>
<dbReference type="AlphaFoldDB" id="A0A7J7GF81"/>
<feature type="domain" description="Alpha/beta hydrolase fold-3" evidence="2">
    <location>
        <begin position="85"/>
        <end position="311"/>
    </location>
</feature>
<gene>
    <name evidence="3" type="ORF">HYC85_025574</name>
</gene>
<evidence type="ECO:0000313" key="3">
    <source>
        <dbReference type="EMBL" id="KAF5938068.1"/>
    </source>
</evidence>
<comment type="caution">
    <text evidence="3">The sequence shown here is derived from an EMBL/GenBank/DDBJ whole genome shotgun (WGS) entry which is preliminary data.</text>
</comment>
<keyword evidence="4" id="KW-1185">Reference proteome</keyword>
<evidence type="ECO:0000313" key="4">
    <source>
        <dbReference type="Proteomes" id="UP000593564"/>
    </source>
</evidence>
<organism evidence="3 4">
    <name type="scientific">Camellia sinensis</name>
    <name type="common">Tea plant</name>
    <name type="synonym">Thea sinensis</name>
    <dbReference type="NCBI Taxonomy" id="4442"/>
    <lineage>
        <taxon>Eukaryota</taxon>
        <taxon>Viridiplantae</taxon>
        <taxon>Streptophyta</taxon>
        <taxon>Embryophyta</taxon>
        <taxon>Tracheophyta</taxon>
        <taxon>Spermatophyta</taxon>
        <taxon>Magnoliopsida</taxon>
        <taxon>eudicotyledons</taxon>
        <taxon>Gunneridae</taxon>
        <taxon>Pentapetalae</taxon>
        <taxon>asterids</taxon>
        <taxon>Ericales</taxon>
        <taxon>Theaceae</taxon>
        <taxon>Camellia</taxon>
    </lineage>
</organism>
<dbReference type="Gene3D" id="3.40.50.1820">
    <property type="entry name" value="alpha/beta hydrolase"/>
    <property type="match status" value="1"/>
</dbReference>
<reference evidence="4" key="1">
    <citation type="journal article" date="2020" name="Nat. Commun.">
        <title>Genome assembly of wild tea tree DASZ reveals pedigree and selection history of tea varieties.</title>
        <authorList>
            <person name="Zhang W."/>
            <person name="Zhang Y."/>
            <person name="Qiu H."/>
            <person name="Guo Y."/>
            <person name="Wan H."/>
            <person name="Zhang X."/>
            <person name="Scossa F."/>
            <person name="Alseekh S."/>
            <person name="Zhang Q."/>
            <person name="Wang P."/>
            <person name="Xu L."/>
            <person name="Schmidt M.H."/>
            <person name="Jia X."/>
            <person name="Li D."/>
            <person name="Zhu A."/>
            <person name="Guo F."/>
            <person name="Chen W."/>
            <person name="Ni D."/>
            <person name="Usadel B."/>
            <person name="Fernie A.R."/>
            <person name="Wen W."/>
        </authorList>
    </citation>
    <scope>NUCLEOTIDE SEQUENCE [LARGE SCALE GENOMIC DNA]</scope>
    <source>
        <strain evidence="4">cv. G240</strain>
    </source>
</reference>
<dbReference type="InterPro" id="IPR050466">
    <property type="entry name" value="Carboxylest/Gibb_receptor"/>
</dbReference>
<dbReference type="Pfam" id="PF07859">
    <property type="entry name" value="Abhydrolase_3"/>
    <property type="match status" value="1"/>
</dbReference>
<dbReference type="InterPro" id="IPR013094">
    <property type="entry name" value="AB_hydrolase_3"/>
</dbReference>
<proteinExistence type="inferred from homology"/>
<evidence type="ECO:0000259" key="2">
    <source>
        <dbReference type="Pfam" id="PF07859"/>
    </source>
</evidence>
<dbReference type="GO" id="GO:0016787">
    <property type="term" value="F:hydrolase activity"/>
    <property type="evidence" value="ECO:0007669"/>
    <property type="project" value="InterPro"/>
</dbReference>
<sequence>MGSLATPPQVVEDCFGVLKLYSDGSIVRSPDVDYQFLINDDGSVEWKDRLFDKNHDLYLRLFKPTTTINPSSSSSCSPNKKLPIVFYIHAGGFCLGSRSFANFHNTCLSLASGLGAIVVSPDHRLAPEHRLPAAIDDVYGALTWVRDQAVCESPDEWMCGDEVEFDKVFILGDSSGGNVAHHLAVRIGAGSEELKPLRVRGYVLLSPFFGGTAPTKSEEQRPCEEFWNLDMYDRFWRLSLPEGATKDHPLSNPFGPSNSLSLKDTALDPILVVVGGGEILRDRVEDYARRLKEFGKKINYVEFEGKEHGFFTTKSSTEEAKGVMQIFIDFMSKNSSLHNTIENSKLVFNNLRVTQLSSSM</sequence>
<dbReference type="EMBL" id="JACBKZ010000012">
    <property type="protein sequence ID" value="KAF5938068.1"/>
    <property type="molecule type" value="Genomic_DNA"/>
</dbReference>
<comment type="similarity">
    <text evidence="1">Belongs to the 'GDXG' lipolytic enzyme family.</text>
</comment>
<evidence type="ECO:0000256" key="1">
    <source>
        <dbReference type="ARBA" id="ARBA00010515"/>
    </source>
</evidence>
<dbReference type="PANTHER" id="PTHR23024:SF416">
    <property type="entry name" value="CARBOXYLESTERASE 15-RELATED"/>
    <property type="match status" value="1"/>
</dbReference>
<name>A0A7J7GF81_CAMSI</name>